<feature type="modified residue" description="4-aspartylphosphate" evidence="6">
    <location>
        <position position="53"/>
    </location>
</feature>
<dbReference type="Gene3D" id="1.10.10.10">
    <property type="entry name" value="Winged helix-like DNA-binding domain superfamily/Winged helix DNA-binding domain"/>
    <property type="match status" value="1"/>
</dbReference>
<gene>
    <name evidence="10" type="ORF">C683_0582</name>
</gene>
<evidence type="ECO:0000256" key="5">
    <source>
        <dbReference type="ARBA" id="ARBA00023163"/>
    </source>
</evidence>
<keyword evidence="1 6" id="KW-0597">Phosphoprotein</keyword>
<dbReference type="GO" id="GO:0000976">
    <property type="term" value="F:transcription cis-regulatory region binding"/>
    <property type="evidence" value="ECO:0007669"/>
    <property type="project" value="TreeGrafter"/>
</dbReference>
<dbReference type="Proteomes" id="UP000016057">
    <property type="component" value="Unassembled WGS sequence"/>
</dbReference>
<proteinExistence type="predicted"/>
<dbReference type="SMART" id="SM00862">
    <property type="entry name" value="Trans_reg_C"/>
    <property type="match status" value="1"/>
</dbReference>
<evidence type="ECO:0000256" key="1">
    <source>
        <dbReference type="ARBA" id="ARBA00022553"/>
    </source>
</evidence>
<feature type="DNA-binding region" description="OmpR/PhoB-type" evidence="7">
    <location>
        <begin position="127"/>
        <end position="225"/>
    </location>
</feature>
<dbReference type="PROSITE" id="PS50110">
    <property type="entry name" value="RESPONSE_REGULATORY"/>
    <property type="match status" value="1"/>
</dbReference>
<dbReference type="CDD" id="cd00383">
    <property type="entry name" value="trans_reg_C"/>
    <property type="match status" value="1"/>
</dbReference>
<dbReference type="EMBL" id="AMYT01000017">
    <property type="protein sequence ID" value="EKU27251.1"/>
    <property type="molecule type" value="Genomic_DNA"/>
</dbReference>
<dbReference type="GO" id="GO:0005829">
    <property type="term" value="C:cytosol"/>
    <property type="evidence" value="ECO:0007669"/>
    <property type="project" value="TreeGrafter"/>
</dbReference>
<dbReference type="InterPro" id="IPR001867">
    <property type="entry name" value="OmpR/PhoB-type_DNA-bd"/>
</dbReference>
<comment type="caution">
    <text evidence="10">The sequence shown here is derived from an EMBL/GenBank/DDBJ whole genome shotgun (WGS) entry which is preliminary data.</text>
</comment>
<dbReference type="PROSITE" id="PS51755">
    <property type="entry name" value="OMPR_PHOB"/>
    <property type="match status" value="1"/>
</dbReference>
<organism evidence="10 11">
    <name type="scientific">Catellicoccus marimammalium M35/04/3</name>
    <dbReference type="NCBI Taxonomy" id="1234409"/>
    <lineage>
        <taxon>Bacteria</taxon>
        <taxon>Bacillati</taxon>
        <taxon>Bacillota</taxon>
        <taxon>Bacilli</taxon>
        <taxon>Lactobacillales</taxon>
        <taxon>Enterococcaceae</taxon>
        <taxon>Catellicoccus</taxon>
    </lineage>
</organism>
<evidence type="ECO:0000256" key="6">
    <source>
        <dbReference type="PROSITE-ProRule" id="PRU00169"/>
    </source>
</evidence>
<evidence type="ECO:0000256" key="4">
    <source>
        <dbReference type="ARBA" id="ARBA00023125"/>
    </source>
</evidence>
<evidence type="ECO:0000256" key="2">
    <source>
        <dbReference type="ARBA" id="ARBA00023012"/>
    </source>
</evidence>
<evidence type="ECO:0000313" key="10">
    <source>
        <dbReference type="EMBL" id="EKU27251.1"/>
    </source>
</evidence>
<sequence length="229" mass="26625">MKMLKFLVIEDERNLSDSIADMLRRLGKVEQVFNGEDGLYQAEKGVYDLIILDLMLPGLDGFTILNELRRKKINTPVLILSAKDSLEDKVRAFKDGTDDYLTKPFHREELMLRVKALLKRSMGIEESNVIENGNLKINLNNHVVTYEDRIIQLQGKEFDLLLYLVQNKDVIVTKEQIFDRIWGFDSSTSITVVEVYMSNLRKQLKKQNVPNMIRTLRNVGYIWENPSED</sequence>
<dbReference type="InterPro" id="IPR001789">
    <property type="entry name" value="Sig_transdc_resp-reg_receiver"/>
</dbReference>
<evidence type="ECO:0000313" key="11">
    <source>
        <dbReference type="Proteomes" id="UP000016057"/>
    </source>
</evidence>
<evidence type="ECO:0000256" key="3">
    <source>
        <dbReference type="ARBA" id="ARBA00023015"/>
    </source>
</evidence>
<dbReference type="InterPro" id="IPR011006">
    <property type="entry name" value="CheY-like_superfamily"/>
</dbReference>
<keyword evidence="5" id="KW-0804">Transcription</keyword>
<dbReference type="AlphaFoldDB" id="K8ZNT0"/>
<dbReference type="InterPro" id="IPR036388">
    <property type="entry name" value="WH-like_DNA-bd_sf"/>
</dbReference>
<dbReference type="GO" id="GO:0006355">
    <property type="term" value="P:regulation of DNA-templated transcription"/>
    <property type="evidence" value="ECO:0007669"/>
    <property type="project" value="InterPro"/>
</dbReference>
<dbReference type="STRING" id="1234409.C683_0582"/>
<name>K8ZNT0_9ENTE</name>
<dbReference type="SMART" id="SM00448">
    <property type="entry name" value="REC"/>
    <property type="match status" value="1"/>
</dbReference>
<protein>
    <submittedName>
        <fullName evidence="10">Two component system response regulator CiaR</fullName>
    </submittedName>
</protein>
<reference evidence="10 11" key="1">
    <citation type="journal article" date="2013" name="Genome Announc.">
        <title>Draft Genome Sequence of Catellicoccus marimammalium, a Novel Species Commonly Found in Gull Feces.</title>
        <authorList>
            <person name="Weigand M.R."/>
            <person name="Ryu H."/>
            <person name="Bozcek L."/>
            <person name="Konstantinidis K.T."/>
            <person name="Santo Domingo J.W."/>
        </authorList>
    </citation>
    <scope>NUCLEOTIDE SEQUENCE [LARGE SCALE GENOMIC DNA]</scope>
    <source>
        <strain evidence="10 11">M35/04/3</strain>
    </source>
</reference>
<dbReference type="Pfam" id="PF00486">
    <property type="entry name" value="Trans_reg_C"/>
    <property type="match status" value="1"/>
</dbReference>
<dbReference type="PANTHER" id="PTHR48111:SF22">
    <property type="entry name" value="REGULATOR OF RPOS"/>
    <property type="match status" value="1"/>
</dbReference>
<evidence type="ECO:0000259" key="9">
    <source>
        <dbReference type="PROSITE" id="PS51755"/>
    </source>
</evidence>
<dbReference type="Pfam" id="PF00072">
    <property type="entry name" value="Response_reg"/>
    <property type="match status" value="1"/>
</dbReference>
<keyword evidence="11" id="KW-1185">Reference proteome</keyword>
<dbReference type="SUPFAM" id="SSF52172">
    <property type="entry name" value="CheY-like"/>
    <property type="match status" value="1"/>
</dbReference>
<dbReference type="InterPro" id="IPR039420">
    <property type="entry name" value="WalR-like"/>
</dbReference>
<keyword evidence="3" id="KW-0805">Transcription regulation</keyword>
<dbReference type="Gene3D" id="3.40.50.2300">
    <property type="match status" value="1"/>
</dbReference>
<dbReference type="GO" id="GO:0032993">
    <property type="term" value="C:protein-DNA complex"/>
    <property type="evidence" value="ECO:0007669"/>
    <property type="project" value="TreeGrafter"/>
</dbReference>
<dbReference type="PANTHER" id="PTHR48111">
    <property type="entry name" value="REGULATOR OF RPOS"/>
    <property type="match status" value="1"/>
</dbReference>
<keyword evidence="4 7" id="KW-0238">DNA-binding</keyword>
<feature type="domain" description="Response regulatory" evidence="8">
    <location>
        <begin position="5"/>
        <end position="118"/>
    </location>
</feature>
<keyword evidence="2" id="KW-0902">Two-component regulatory system</keyword>
<evidence type="ECO:0000259" key="8">
    <source>
        <dbReference type="PROSITE" id="PS50110"/>
    </source>
</evidence>
<dbReference type="GO" id="GO:0000156">
    <property type="term" value="F:phosphorelay response regulator activity"/>
    <property type="evidence" value="ECO:0007669"/>
    <property type="project" value="TreeGrafter"/>
</dbReference>
<evidence type="ECO:0000256" key="7">
    <source>
        <dbReference type="PROSITE-ProRule" id="PRU01091"/>
    </source>
</evidence>
<feature type="domain" description="OmpR/PhoB-type" evidence="9">
    <location>
        <begin position="127"/>
        <end position="225"/>
    </location>
</feature>
<accession>K8ZNT0</accession>
<dbReference type="eggNOG" id="COG0745">
    <property type="taxonomic scope" value="Bacteria"/>
</dbReference>